<keyword evidence="2" id="KW-1185">Reference proteome</keyword>
<dbReference type="Proteomes" id="UP001163223">
    <property type="component" value="Chromosome"/>
</dbReference>
<gene>
    <name evidence="1" type="ORF">OXU80_18605</name>
</gene>
<evidence type="ECO:0000313" key="1">
    <source>
        <dbReference type="EMBL" id="WAJ26862.1"/>
    </source>
</evidence>
<accession>A0ACD4NJ32</accession>
<reference evidence="1" key="1">
    <citation type="submission" date="2022-11" db="EMBL/GenBank/DDBJ databases">
        <title>beta-Carotene-producing bacterium, Jeongeuplla avenae sp. nov., alleviates the salt stress of Arabidopsis seedlings.</title>
        <authorList>
            <person name="Jiang L."/>
            <person name="Lee J."/>
        </authorList>
    </citation>
    <scope>NUCLEOTIDE SEQUENCE</scope>
    <source>
        <strain evidence="1">DY_R2A_6</strain>
    </source>
</reference>
<protein>
    <submittedName>
        <fullName evidence="1">Phage portal protein</fullName>
    </submittedName>
</protein>
<sequence>MNALDRVINWVSPARGLDRARARAASEGLGAARMLFDAAQAGRRTEGWRAVATDANAEIRGQGDRLRNVARDMVRNNPHAARAKAVIANNVVGAGIIPSIQAANPKVRAELDRLMKAHFDTTACDANGLHDLYGLQHLAMGTVAQDGEVLVRYRPRRPEDGLPLPFQLQVIEADHLDNAIDGPLSNSNWASQGIEFDLRGKRVAYWLFQDHPGAMTAMGTGRSVRVPAEFVAHIFRVDRPGQARGVSWFAPVIVRLRDLADFADAQLMRQKIAACFAGFIEMADPQLGGPYGEKQDGQPHPVEKMAPGMIRRMGIGEKITFGEPPQVDGFGDYMSVNLHEIAAGMGISYEALTGDLKGVNFSSGRMGWLEFQRSVGTSQNHIMIPQLCHRVSAWTLNAASVILSGRDRGATIGWTPPRREMIDPTREVPASIMAIRGGLASRSNEQRKLGFDPEDLDAEMAADNARADKLGLALDSDPRILSQAGQTQAVTIPPERD</sequence>
<organism evidence="1 2">
    <name type="scientific">Antarcticirhabdus aurantiaca</name>
    <dbReference type="NCBI Taxonomy" id="2606717"/>
    <lineage>
        <taxon>Bacteria</taxon>
        <taxon>Pseudomonadati</taxon>
        <taxon>Pseudomonadota</taxon>
        <taxon>Alphaproteobacteria</taxon>
        <taxon>Hyphomicrobiales</taxon>
        <taxon>Aurantimonadaceae</taxon>
        <taxon>Antarcticirhabdus</taxon>
    </lineage>
</organism>
<dbReference type="EMBL" id="CP113520">
    <property type="protein sequence ID" value="WAJ26862.1"/>
    <property type="molecule type" value="Genomic_DNA"/>
</dbReference>
<proteinExistence type="predicted"/>
<evidence type="ECO:0000313" key="2">
    <source>
        <dbReference type="Proteomes" id="UP001163223"/>
    </source>
</evidence>
<name>A0ACD4NJ32_9HYPH</name>